<dbReference type="EMBL" id="MU006705">
    <property type="protein sequence ID" value="KAF2631255.1"/>
    <property type="molecule type" value="Genomic_DNA"/>
</dbReference>
<protein>
    <submittedName>
        <fullName evidence="1">Uncharacterized protein</fullName>
    </submittedName>
</protein>
<evidence type="ECO:0000313" key="1">
    <source>
        <dbReference type="EMBL" id="KAF2631255.1"/>
    </source>
</evidence>
<dbReference type="Proteomes" id="UP000799754">
    <property type="component" value="Unassembled WGS sequence"/>
</dbReference>
<sequence length="97" mass="10930">MGRANIYLCAKQELIDKLANQGSRMPANRFLGFCDRRFLLRSYCYDPTSRDRTAEAISNHQPNMGTWGKAQHDKAARPAPNGFRQAHMTSSPTSKVT</sequence>
<comment type="caution">
    <text evidence="1">The sequence shown here is derived from an EMBL/GenBank/DDBJ whole genome shotgun (WGS) entry which is preliminary data.</text>
</comment>
<reference evidence="1" key="1">
    <citation type="journal article" date="2020" name="Stud. Mycol.">
        <title>101 Dothideomycetes genomes: a test case for predicting lifestyles and emergence of pathogens.</title>
        <authorList>
            <person name="Haridas S."/>
            <person name="Albert R."/>
            <person name="Binder M."/>
            <person name="Bloem J."/>
            <person name="Labutti K."/>
            <person name="Salamov A."/>
            <person name="Andreopoulos B."/>
            <person name="Baker S."/>
            <person name="Barry K."/>
            <person name="Bills G."/>
            <person name="Bluhm B."/>
            <person name="Cannon C."/>
            <person name="Castanera R."/>
            <person name="Culley D."/>
            <person name="Daum C."/>
            <person name="Ezra D."/>
            <person name="Gonzalez J."/>
            <person name="Henrissat B."/>
            <person name="Kuo A."/>
            <person name="Liang C."/>
            <person name="Lipzen A."/>
            <person name="Lutzoni F."/>
            <person name="Magnuson J."/>
            <person name="Mondo S."/>
            <person name="Nolan M."/>
            <person name="Ohm R."/>
            <person name="Pangilinan J."/>
            <person name="Park H.-J."/>
            <person name="Ramirez L."/>
            <person name="Alfaro M."/>
            <person name="Sun H."/>
            <person name="Tritt A."/>
            <person name="Yoshinaga Y."/>
            <person name="Zwiers L.-H."/>
            <person name="Turgeon B."/>
            <person name="Goodwin S."/>
            <person name="Spatafora J."/>
            <person name="Crous P."/>
            <person name="Grigoriev I."/>
        </authorList>
    </citation>
    <scope>NUCLEOTIDE SEQUENCE</scope>
    <source>
        <strain evidence="1">CBS 525.71</strain>
    </source>
</reference>
<proteinExistence type="predicted"/>
<gene>
    <name evidence="1" type="ORF">BU25DRAFT_407778</name>
</gene>
<evidence type="ECO:0000313" key="2">
    <source>
        <dbReference type="Proteomes" id="UP000799754"/>
    </source>
</evidence>
<organism evidence="1 2">
    <name type="scientific">Macroventuria anomochaeta</name>
    <dbReference type="NCBI Taxonomy" id="301207"/>
    <lineage>
        <taxon>Eukaryota</taxon>
        <taxon>Fungi</taxon>
        <taxon>Dikarya</taxon>
        <taxon>Ascomycota</taxon>
        <taxon>Pezizomycotina</taxon>
        <taxon>Dothideomycetes</taxon>
        <taxon>Pleosporomycetidae</taxon>
        <taxon>Pleosporales</taxon>
        <taxon>Pleosporineae</taxon>
        <taxon>Didymellaceae</taxon>
        <taxon>Macroventuria</taxon>
    </lineage>
</organism>
<name>A0ACB6SCC5_9PLEO</name>
<keyword evidence="2" id="KW-1185">Reference proteome</keyword>
<accession>A0ACB6SCC5</accession>